<dbReference type="InterPro" id="IPR046070">
    <property type="entry name" value="DUF6029"/>
</dbReference>
<evidence type="ECO:0000313" key="3">
    <source>
        <dbReference type="Proteomes" id="UP000028980"/>
    </source>
</evidence>
<organism evidence="2 3">
    <name type="scientific">Nonlabens ulvanivorans</name>
    <name type="common">Persicivirga ulvanivorans</name>
    <dbReference type="NCBI Taxonomy" id="906888"/>
    <lineage>
        <taxon>Bacteria</taxon>
        <taxon>Pseudomonadati</taxon>
        <taxon>Bacteroidota</taxon>
        <taxon>Flavobacteriia</taxon>
        <taxon>Flavobacteriales</taxon>
        <taxon>Flavobacteriaceae</taxon>
        <taxon>Nonlabens</taxon>
    </lineage>
</organism>
<protein>
    <recommendedName>
        <fullName evidence="4">TonB-dependent receptor</fullName>
    </recommendedName>
</protein>
<evidence type="ECO:0000313" key="2">
    <source>
        <dbReference type="EMBL" id="GAK76875.1"/>
    </source>
</evidence>
<gene>
    <name evidence="2" type="ORF">JCM19296_2475</name>
</gene>
<dbReference type="Pfam" id="PF19494">
    <property type="entry name" value="DUF6029"/>
    <property type="match status" value="1"/>
</dbReference>
<dbReference type="Proteomes" id="UP000028980">
    <property type="component" value="Unassembled WGS sequence"/>
</dbReference>
<reference evidence="2 3" key="1">
    <citation type="journal article" date="2014" name="Genome Announc.">
        <title>Draft Genome Sequences of Marine Flavobacterium Nonlabens Strains NR17, NR24, NR27, NR32, NR33, and Ara13.</title>
        <authorList>
            <person name="Nakanishi M."/>
            <person name="Meirelles P."/>
            <person name="Suzuki R."/>
            <person name="Takatani N."/>
            <person name="Mino S."/>
            <person name="Suda W."/>
            <person name="Oshima K."/>
            <person name="Hattori M."/>
            <person name="Ohkuma M."/>
            <person name="Hosokawa M."/>
            <person name="Miyashita K."/>
            <person name="Thompson F.L."/>
            <person name="Niwa A."/>
            <person name="Sawabe T."/>
            <person name="Sawabe T."/>
        </authorList>
    </citation>
    <scope>NUCLEOTIDE SEQUENCE [LARGE SCALE GENOMIC DNA]</scope>
    <source>
        <strain evidence="3">JCM19296</strain>
    </source>
</reference>
<evidence type="ECO:0000256" key="1">
    <source>
        <dbReference type="SAM" id="SignalP"/>
    </source>
</evidence>
<feature type="chain" id="PRO_5001756583" description="TonB-dependent receptor" evidence="1">
    <location>
        <begin position="22"/>
        <end position="545"/>
    </location>
</feature>
<dbReference type="AlphaFoldDB" id="A0A081DD79"/>
<keyword evidence="1" id="KW-0732">Signal</keyword>
<dbReference type="EMBL" id="BBLG01000005">
    <property type="protein sequence ID" value="GAK76875.1"/>
    <property type="molecule type" value="Genomic_DNA"/>
</dbReference>
<name>A0A081DD79_NONUL</name>
<sequence>MTMKKLLIAIVALTTMQITIAQENRGTFSGGFESNSQWYQDDEGLGTVAPQDQLRSNNYFTLRYSYDKFTAGIQYELFAPNPLLGYFEGFKGNGIGTYYLNFKHEGLDITGGHFYDQFGSGLIYRSWEDRQLGIDNSIRGVRINYEFTDYLVATAFTGNQRVGFEVSEGTITGLNAELDLSNALDLETGIQIGASYVNRYQTSTSPDLNFPADVGAYSARADITFSKFFLGAEYVYKEQDAFVLDGFVSNNNYQDGRALLLNTGYATKGLGINATFRAVENMGFYSDREASGNAFLTNTINYVPGYTKQQDYAVSNIYVYAPQPFVSPGEGKAGEIGGQIDVYYTAKKGSTLGGKYGTKFEFNYANWSGLDATFDVTNNTYQASLLSRNEKYFEEASVAVKKRFSRNFSTIFTAVHTEYNTTIIEGSGDFLRGDAFIIDALYKLDDGRSVRMDLQHLSADADRGNWAAATAEYAFSPYLSMYVTDLYNYDETDIHYYSVGGSYTRGRTRVAMNYGRQRGGLVCVGGVCRFVPENTGLTLNISTNF</sequence>
<evidence type="ECO:0008006" key="4">
    <source>
        <dbReference type="Google" id="ProtNLM"/>
    </source>
</evidence>
<proteinExistence type="predicted"/>
<accession>A0A081DD79</accession>
<comment type="caution">
    <text evidence="2">The sequence shown here is derived from an EMBL/GenBank/DDBJ whole genome shotgun (WGS) entry which is preliminary data.</text>
</comment>
<feature type="signal peptide" evidence="1">
    <location>
        <begin position="1"/>
        <end position="21"/>
    </location>
</feature>